<dbReference type="OrthoDB" id="573392at2"/>
<evidence type="ECO:0000256" key="1">
    <source>
        <dbReference type="ARBA" id="ARBA00023002"/>
    </source>
</evidence>
<accession>A0A2Z2H7N5</accession>
<name>A0A2Z2H7N5_9GAMM</name>
<evidence type="ECO:0000313" key="3">
    <source>
        <dbReference type="EMBL" id="ARS53358.1"/>
    </source>
</evidence>
<evidence type="ECO:0000313" key="4">
    <source>
        <dbReference type="Proteomes" id="UP000250025"/>
    </source>
</evidence>
<dbReference type="InterPro" id="IPR042204">
    <property type="entry name" value="2Fe-2S-bd_N"/>
</dbReference>
<proteinExistence type="predicted"/>
<dbReference type="KEGG" id="kus:B9G99_11225"/>
<dbReference type="InterPro" id="IPR036010">
    <property type="entry name" value="2Fe-2S_ferredoxin-like_sf"/>
</dbReference>
<dbReference type="Pfam" id="PF13510">
    <property type="entry name" value="Fer2_4"/>
    <property type="match status" value="1"/>
</dbReference>
<evidence type="ECO:0000256" key="2">
    <source>
        <dbReference type="SAM" id="MobiDB-lite"/>
    </source>
</evidence>
<dbReference type="GO" id="GO:0051536">
    <property type="term" value="F:iron-sulfur cluster binding"/>
    <property type="evidence" value="ECO:0007669"/>
    <property type="project" value="InterPro"/>
</dbReference>
<dbReference type="SUPFAM" id="SSF54292">
    <property type="entry name" value="2Fe-2S ferredoxin-like"/>
    <property type="match status" value="1"/>
</dbReference>
<feature type="region of interest" description="Disordered" evidence="2">
    <location>
        <begin position="107"/>
        <end position="135"/>
    </location>
</feature>
<sequence length="135" mass="14674">MPAFCPTGWRTRQQHRIWRCSVKNASPFLELEDGPTVRVSFEQTPLELPDGANLAAALLGAGIGRFRSTSISGAPRAPFCMMGACFECLVVVDGVTRQACMMSVRAGMEIERPDPTPPDSWSDSEEPSEVDDAKA</sequence>
<feature type="compositionally biased region" description="Acidic residues" evidence="2">
    <location>
        <begin position="122"/>
        <end position="135"/>
    </location>
</feature>
<dbReference type="Gene3D" id="3.10.20.440">
    <property type="entry name" value="2Fe-2S iron-sulphur cluster binding domain, sarcosine oxidase, alpha subunit, N-terminal domain"/>
    <property type="match status" value="1"/>
</dbReference>
<dbReference type="EMBL" id="CP021323">
    <property type="protein sequence ID" value="ARS53358.1"/>
    <property type="molecule type" value="Genomic_DNA"/>
</dbReference>
<evidence type="ECO:0008006" key="5">
    <source>
        <dbReference type="Google" id="ProtNLM"/>
    </source>
</evidence>
<gene>
    <name evidence="3" type="ORF">B9G99_11225</name>
</gene>
<organism evidence="3 4">
    <name type="scientific">Kushneria konosiri</name>
    <dbReference type="NCBI Taxonomy" id="698828"/>
    <lineage>
        <taxon>Bacteria</taxon>
        <taxon>Pseudomonadati</taxon>
        <taxon>Pseudomonadota</taxon>
        <taxon>Gammaproteobacteria</taxon>
        <taxon>Oceanospirillales</taxon>
        <taxon>Halomonadaceae</taxon>
        <taxon>Kushneria</taxon>
    </lineage>
</organism>
<keyword evidence="4" id="KW-1185">Reference proteome</keyword>
<dbReference type="GO" id="GO:0016491">
    <property type="term" value="F:oxidoreductase activity"/>
    <property type="evidence" value="ECO:0007669"/>
    <property type="project" value="UniProtKB-KW"/>
</dbReference>
<protein>
    <recommendedName>
        <fullName evidence="5">NAD(FAD)-dependent dehydrogenase</fullName>
    </recommendedName>
</protein>
<dbReference type="Proteomes" id="UP000250025">
    <property type="component" value="Chromosome"/>
</dbReference>
<dbReference type="AlphaFoldDB" id="A0A2Z2H7N5"/>
<keyword evidence="1" id="KW-0560">Oxidoreductase</keyword>
<reference evidence="3 4" key="1">
    <citation type="journal article" date="2017" name="Int. J. Syst. Evol. Microbiol.">
        <title>Kushneria konosiri sp. nov., isolated from the Korean salt-fermented seafood Daemi-jeot.</title>
        <authorList>
            <person name="Yun J.H."/>
            <person name="Park S.K."/>
            <person name="Lee J.Y."/>
            <person name="Jung M.J."/>
            <person name="Bae J.W."/>
        </authorList>
    </citation>
    <scope>NUCLEOTIDE SEQUENCE [LARGE SCALE GENOMIC DNA]</scope>
    <source>
        <strain evidence="3 4">X49</strain>
    </source>
</reference>